<name>A0ABR1XVK4_9PEZI</name>
<feature type="compositionally biased region" description="Polar residues" evidence="3">
    <location>
        <begin position="1"/>
        <end position="10"/>
    </location>
</feature>
<feature type="compositionally biased region" description="Pro residues" evidence="3">
    <location>
        <begin position="207"/>
        <end position="227"/>
    </location>
</feature>
<dbReference type="PANTHER" id="PTHR47435">
    <property type="entry name" value="KELCH REPEAT PROTEIN (AFU_ORTHOLOGUE AFUA_5G12780)"/>
    <property type="match status" value="1"/>
</dbReference>
<evidence type="ECO:0000256" key="3">
    <source>
        <dbReference type="SAM" id="MobiDB-lite"/>
    </source>
</evidence>
<accession>A0ABR1XVK4</accession>
<dbReference type="Pfam" id="PF24681">
    <property type="entry name" value="Kelch_KLHDC2_KLHL20_DRC7"/>
    <property type="match status" value="1"/>
</dbReference>
<dbReference type="SUPFAM" id="SSF117281">
    <property type="entry name" value="Kelch motif"/>
    <property type="match status" value="1"/>
</dbReference>
<comment type="caution">
    <text evidence="4">The sequence shown here is derived from an EMBL/GenBank/DDBJ whole genome shotgun (WGS) entry which is preliminary data.</text>
</comment>
<evidence type="ECO:0000256" key="1">
    <source>
        <dbReference type="ARBA" id="ARBA00022737"/>
    </source>
</evidence>
<feature type="region of interest" description="Disordered" evidence="3">
    <location>
        <begin position="176"/>
        <end position="227"/>
    </location>
</feature>
<keyword evidence="2" id="KW-0408">Iron</keyword>
<evidence type="ECO:0000313" key="4">
    <source>
        <dbReference type="EMBL" id="KAK8169451.1"/>
    </source>
</evidence>
<evidence type="ECO:0008006" key="6">
    <source>
        <dbReference type="Google" id="ProtNLM"/>
    </source>
</evidence>
<keyword evidence="5" id="KW-1185">Reference proteome</keyword>
<keyword evidence="1" id="KW-0677">Repeat</keyword>
<evidence type="ECO:0000313" key="5">
    <source>
        <dbReference type="Proteomes" id="UP001456524"/>
    </source>
</evidence>
<sequence>MTVSLNSSSAPLPHHPRSASIPQLLDTSTAMPNFLSAAGNLVQGALSLAKGERTFKATFAPIQGAPLPRTGHSISVIKGRAYVFGGEDADGLTADNDVHVIILPSSGVQEADYYSIKAKPAAADGPVPAPRKGHSASVVGDDIFIYGGVLSEDDEQEAEGVVWVFSPVRSTWTALHPSNASLPTPAPRSHHAFTATEEPRPKESTPRQPPSLPQQPPDPSLHVPEPPAPGSWGTLFISCGASTNPIASGAPIHDLWTFDIRTRTWTSLAAPPGPARIGAAMAMVGTRLYLIGGSNGPAATPDTSGGGNVVPSELCTLDVSGLWKFAEAGGPPARTQNSHWELLPHEQGEGPDGNRTGASLLEYATGHGRHYLLLVGGGKDQDAVTAAERELRGLAEPPAYWDDVWVYQLPATAGSGASLKDATRRQTQLETREGLWAEVLYQYVDAAGDVVRERPLSLSGTGAKGMGGRTGFAAARGTEVEGASVVVWGGVDELGKAFDDGWMISVSR</sequence>
<dbReference type="PANTHER" id="PTHR47435:SF4">
    <property type="entry name" value="KELCH REPEAT PROTEIN (AFU_ORTHOLOGUE AFUA_5G12780)"/>
    <property type="match status" value="1"/>
</dbReference>
<protein>
    <recommendedName>
        <fullName evidence="6">Galactose oxidase</fullName>
    </recommendedName>
</protein>
<dbReference type="InterPro" id="IPR015915">
    <property type="entry name" value="Kelch-typ_b-propeller"/>
</dbReference>
<dbReference type="Proteomes" id="UP001456524">
    <property type="component" value="Unassembled WGS sequence"/>
</dbReference>
<gene>
    <name evidence="4" type="ORF">IWX90DRAFT_429963</name>
</gene>
<dbReference type="Gene3D" id="2.120.10.80">
    <property type="entry name" value="Kelch-type beta propeller"/>
    <property type="match status" value="2"/>
</dbReference>
<reference evidence="4 5" key="1">
    <citation type="journal article" date="2022" name="G3 (Bethesda)">
        <title>Enemy or ally: a genomic approach to elucidate the lifestyle of Phyllosticta citrichinaensis.</title>
        <authorList>
            <person name="Buijs V.A."/>
            <person name="Groenewald J.Z."/>
            <person name="Haridas S."/>
            <person name="LaButti K.M."/>
            <person name="Lipzen A."/>
            <person name="Martin F.M."/>
            <person name="Barry K."/>
            <person name="Grigoriev I.V."/>
            <person name="Crous P.W."/>
            <person name="Seidl M.F."/>
        </authorList>
    </citation>
    <scope>NUCLEOTIDE SEQUENCE [LARGE SCALE GENOMIC DNA]</scope>
    <source>
        <strain evidence="4 5">CBS 129764</strain>
    </source>
</reference>
<dbReference type="EMBL" id="JBBWUH010000004">
    <property type="protein sequence ID" value="KAK8169451.1"/>
    <property type="molecule type" value="Genomic_DNA"/>
</dbReference>
<feature type="region of interest" description="Disordered" evidence="3">
    <location>
        <begin position="1"/>
        <end position="20"/>
    </location>
</feature>
<evidence type="ECO:0000256" key="2">
    <source>
        <dbReference type="ARBA" id="ARBA00023004"/>
    </source>
</evidence>
<organism evidence="4 5">
    <name type="scientific">Phyllosticta citrichinensis</name>
    <dbReference type="NCBI Taxonomy" id="1130410"/>
    <lineage>
        <taxon>Eukaryota</taxon>
        <taxon>Fungi</taxon>
        <taxon>Dikarya</taxon>
        <taxon>Ascomycota</taxon>
        <taxon>Pezizomycotina</taxon>
        <taxon>Dothideomycetes</taxon>
        <taxon>Dothideomycetes incertae sedis</taxon>
        <taxon>Botryosphaeriales</taxon>
        <taxon>Phyllostictaceae</taxon>
        <taxon>Phyllosticta</taxon>
    </lineage>
</organism>
<proteinExistence type="predicted"/>